<comment type="caution">
    <text evidence="8">The sequence shown here is derived from an EMBL/GenBank/DDBJ whole genome shotgun (WGS) entry which is preliminary data.</text>
</comment>
<dbReference type="STRING" id="74557.A0A1V9ZIU3"/>
<dbReference type="GO" id="GO:0005634">
    <property type="term" value="C:nucleus"/>
    <property type="evidence" value="ECO:0007669"/>
    <property type="project" value="TreeGrafter"/>
</dbReference>
<keyword evidence="5" id="KW-0067">ATP-binding</keyword>
<feature type="region of interest" description="Disordered" evidence="6">
    <location>
        <begin position="282"/>
        <end position="316"/>
    </location>
</feature>
<dbReference type="Proteomes" id="UP000243217">
    <property type="component" value="Unassembled WGS sequence"/>
</dbReference>
<keyword evidence="4 8" id="KW-0418">Kinase</keyword>
<accession>A0A1V9ZIU3</accession>
<dbReference type="PANTHER" id="PTHR24345">
    <property type="entry name" value="SERINE/THREONINE-PROTEIN KINASE PLK"/>
    <property type="match status" value="1"/>
</dbReference>
<dbReference type="EMBL" id="JNBS01001880">
    <property type="protein sequence ID" value="OQR97909.1"/>
    <property type="molecule type" value="Genomic_DNA"/>
</dbReference>
<evidence type="ECO:0000313" key="8">
    <source>
        <dbReference type="EMBL" id="OQR97909.1"/>
    </source>
</evidence>
<dbReference type="InterPro" id="IPR011009">
    <property type="entry name" value="Kinase-like_dom_sf"/>
</dbReference>
<keyword evidence="1" id="KW-0723">Serine/threonine-protein kinase</keyword>
<dbReference type="GO" id="GO:0005524">
    <property type="term" value="F:ATP binding"/>
    <property type="evidence" value="ECO:0007669"/>
    <property type="project" value="UniProtKB-KW"/>
</dbReference>
<evidence type="ECO:0000256" key="1">
    <source>
        <dbReference type="ARBA" id="ARBA00022527"/>
    </source>
</evidence>
<protein>
    <submittedName>
        <fullName evidence="8">Kinase</fullName>
    </submittedName>
</protein>
<evidence type="ECO:0000256" key="3">
    <source>
        <dbReference type="ARBA" id="ARBA00022741"/>
    </source>
</evidence>
<evidence type="ECO:0000256" key="4">
    <source>
        <dbReference type="ARBA" id="ARBA00022777"/>
    </source>
</evidence>
<dbReference type="OrthoDB" id="193931at2759"/>
<dbReference type="FunFam" id="1.10.510.10:FF:000571">
    <property type="entry name" value="Maternal embryonic leucine zipper kinase"/>
    <property type="match status" value="1"/>
</dbReference>
<evidence type="ECO:0000313" key="9">
    <source>
        <dbReference type="Proteomes" id="UP000243217"/>
    </source>
</evidence>
<organism evidence="8 9">
    <name type="scientific">Thraustotheca clavata</name>
    <dbReference type="NCBI Taxonomy" id="74557"/>
    <lineage>
        <taxon>Eukaryota</taxon>
        <taxon>Sar</taxon>
        <taxon>Stramenopiles</taxon>
        <taxon>Oomycota</taxon>
        <taxon>Saprolegniomycetes</taxon>
        <taxon>Saprolegniales</taxon>
        <taxon>Achlyaceae</taxon>
        <taxon>Thraustotheca</taxon>
    </lineage>
</organism>
<dbReference type="Gene3D" id="1.10.510.10">
    <property type="entry name" value="Transferase(Phosphotransferase) domain 1"/>
    <property type="match status" value="1"/>
</dbReference>
<dbReference type="PANTHER" id="PTHR24345:SF91">
    <property type="entry name" value="SERINE_THREONINE-PROTEIN KINASE PLK4"/>
    <property type="match status" value="1"/>
</dbReference>
<evidence type="ECO:0000256" key="2">
    <source>
        <dbReference type="ARBA" id="ARBA00022679"/>
    </source>
</evidence>
<reference evidence="8 9" key="1">
    <citation type="journal article" date="2014" name="Genome Biol. Evol.">
        <title>The secreted proteins of Achlya hypogyna and Thraustotheca clavata identify the ancestral oomycete secretome and reveal gene acquisitions by horizontal gene transfer.</title>
        <authorList>
            <person name="Misner I."/>
            <person name="Blouin N."/>
            <person name="Leonard G."/>
            <person name="Richards T.A."/>
            <person name="Lane C.E."/>
        </authorList>
    </citation>
    <scope>NUCLEOTIDE SEQUENCE [LARGE SCALE GENOMIC DNA]</scope>
    <source>
        <strain evidence="8 9">ATCC 34112</strain>
    </source>
</reference>
<dbReference type="Pfam" id="PF00069">
    <property type="entry name" value="Pkinase"/>
    <property type="match status" value="1"/>
</dbReference>
<dbReference type="PROSITE" id="PS50011">
    <property type="entry name" value="PROTEIN_KINASE_DOM"/>
    <property type="match status" value="1"/>
</dbReference>
<dbReference type="GO" id="GO:0004674">
    <property type="term" value="F:protein serine/threonine kinase activity"/>
    <property type="evidence" value="ECO:0007669"/>
    <property type="project" value="UniProtKB-KW"/>
</dbReference>
<evidence type="ECO:0000256" key="6">
    <source>
        <dbReference type="SAM" id="MobiDB-lite"/>
    </source>
</evidence>
<dbReference type="SUPFAM" id="SSF56112">
    <property type="entry name" value="Protein kinase-like (PK-like)"/>
    <property type="match status" value="1"/>
</dbReference>
<evidence type="ECO:0000256" key="5">
    <source>
        <dbReference type="ARBA" id="ARBA00022840"/>
    </source>
</evidence>
<evidence type="ECO:0000259" key="7">
    <source>
        <dbReference type="PROSITE" id="PS50011"/>
    </source>
</evidence>
<keyword evidence="9" id="KW-1185">Reference proteome</keyword>
<keyword evidence="3" id="KW-0547">Nucleotide-binding</keyword>
<sequence>MDRYTIVRTLRDAIYGKVVLARCNESKKDELVAIKMMSLVQLHSRKGLRIGLNIKEDGLQEFAILKELTPHPSLLHLLDHFEHENMLCLVSVYCPYGELLDQINCPNKMTTRGLDEAMAAKWFKQITQGLLHIHNSGIAHRDLSLENVLIDQQQHCRICDFGLATQHGENAKGRVGKLFYMAPEVYLGDQQSYNGFAADIWSLGIMLFILVSGLPPLEIPGEKDRRFRIIRQEGIRVLVKMWGVRVSNRVLDLISQLLKVQPDERLSLELVLQHPWLAPDNNNNVEESSSRHSITSDSLHDSKGKSAFEDNQTCVG</sequence>
<name>A0A1V9ZIU3_9STRA</name>
<feature type="domain" description="Protein kinase" evidence="7">
    <location>
        <begin position="4"/>
        <end position="277"/>
    </location>
</feature>
<dbReference type="AlphaFoldDB" id="A0A1V9ZIU3"/>
<proteinExistence type="predicted"/>
<gene>
    <name evidence="8" type="ORF">THRCLA_06828</name>
</gene>
<feature type="compositionally biased region" description="Basic and acidic residues" evidence="6">
    <location>
        <begin position="298"/>
        <end position="308"/>
    </location>
</feature>
<dbReference type="InterPro" id="IPR000719">
    <property type="entry name" value="Prot_kinase_dom"/>
</dbReference>
<keyword evidence="2" id="KW-0808">Transferase</keyword>
<feature type="compositionally biased region" description="Polar residues" evidence="6">
    <location>
        <begin position="282"/>
        <end position="297"/>
    </location>
</feature>